<keyword evidence="8" id="KW-1185">Reference proteome</keyword>
<organism evidence="7 8">
    <name type="scientific">Inmirania thermothiophila</name>
    <dbReference type="NCBI Taxonomy" id="1750597"/>
    <lineage>
        <taxon>Bacteria</taxon>
        <taxon>Pseudomonadati</taxon>
        <taxon>Pseudomonadota</taxon>
        <taxon>Gammaproteobacteria</taxon>
        <taxon>Chromatiales</taxon>
        <taxon>Ectothiorhodospiraceae</taxon>
        <taxon>Inmirania</taxon>
    </lineage>
</organism>
<keyword evidence="5" id="KW-0408">Iron</keyword>
<keyword evidence="2" id="KW-0349">Heme</keyword>
<evidence type="ECO:0000256" key="1">
    <source>
        <dbReference type="ARBA" id="ARBA00022448"/>
    </source>
</evidence>
<gene>
    <name evidence="7" type="ORF">EDC57_1234</name>
</gene>
<dbReference type="RefSeq" id="WP_170165060.1">
    <property type="nucleotide sequence ID" value="NZ_RJVI01000002.1"/>
</dbReference>
<accession>A0A3N1Y444</accession>
<reference evidence="7 8" key="1">
    <citation type="submission" date="2018-11" db="EMBL/GenBank/DDBJ databases">
        <title>Genomic Encyclopedia of Type Strains, Phase IV (KMG-IV): sequencing the most valuable type-strain genomes for metagenomic binning, comparative biology and taxonomic classification.</title>
        <authorList>
            <person name="Goeker M."/>
        </authorList>
    </citation>
    <scope>NUCLEOTIDE SEQUENCE [LARGE SCALE GENOMIC DNA]</scope>
    <source>
        <strain evidence="7 8">DSM 100275</strain>
    </source>
</reference>
<dbReference type="GO" id="GO:0046872">
    <property type="term" value="F:metal ion binding"/>
    <property type="evidence" value="ECO:0007669"/>
    <property type="project" value="UniProtKB-KW"/>
</dbReference>
<keyword evidence="3" id="KW-0479">Metal-binding</keyword>
<proteinExistence type="predicted"/>
<dbReference type="SUPFAM" id="SSF49344">
    <property type="entry name" value="CBD9-like"/>
    <property type="match status" value="1"/>
</dbReference>
<evidence type="ECO:0000256" key="2">
    <source>
        <dbReference type="ARBA" id="ARBA00022617"/>
    </source>
</evidence>
<dbReference type="AlphaFoldDB" id="A0A3N1Y444"/>
<dbReference type="GO" id="GO:0020037">
    <property type="term" value="F:heme binding"/>
    <property type="evidence" value="ECO:0007669"/>
    <property type="project" value="InterPro"/>
</dbReference>
<dbReference type="Gene3D" id="2.60.40.1190">
    <property type="match status" value="1"/>
</dbReference>
<dbReference type="EMBL" id="RJVI01000002">
    <property type="protein sequence ID" value="ROR32047.1"/>
    <property type="molecule type" value="Genomic_DNA"/>
</dbReference>
<evidence type="ECO:0000256" key="3">
    <source>
        <dbReference type="ARBA" id="ARBA00022723"/>
    </source>
</evidence>
<keyword evidence="1" id="KW-0813">Transport</keyword>
<evidence type="ECO:0000256" key="5">
    <source>
        <dbReference type="ARBA" id="ARBA00023004"/>
    </source>
</evidence>
<evidence type="ECO:0000256" key="4">
    <source>
        <dbReference type="ARBA" id="ARBA00022982"/>
    </source>
</evidence>
<sequence length="296" mass="32686">MARGRVRWALALAVAAAGAGAEQIPREPAEVAVPVPWAGAAPVVDGDLSEWEDARWVPVPVGPALEGDEKNTTGERVVVLAARMAGDRIYLAARWPDSEENREHRPWKRRGNRYRRGRERDDAFAVRFEMGGSYDWCMLTRADYEVDVWFWAAGRTDAAGFADDLHFVIGHDPLEDAAEYDGPDGRTVYIRKRPDEGEGVYRLRRKPLGAGPTEIPSVEPVAGGPTGSRADVKAKGVWRDGFWQVEFSRALDTGHADDARLQPGRTIRGAIAVFDRGYDQHKSVSGTLRFELAPAP</sequence>
<evidence type="ECO:0000259" key="6">
    <source>
        <dbReference type="Pfam" id="PF09459"/>
    </source>
</evidence>
<name>A0A3N1Y444_9GAMM</name>
<evidence type="ECO:0000313" key="8">
    <source>
        <dbReference type="Proteomes" id="UP000276634"/>
    </source>
</evidence>
<dbReference type="Proteomes" id="UP000276634">
    <property type="component" value="Unassembled WGS sequence"/>
</dbReference>
<evidence type="ECO:0000313" key="7">
    <source>
        <dbReference type="EMBL" id="ROR32047.1"/>
    </source>
</evidence>
<dbReference type="InterPro" id="IPR019020">
    <property type="entry name" value="Cyt-c552/DMSO_Rdtase_haem-bd"/>
</dbReference>
<dbReference type="Pfam" id="PF09459">
    <property type="entry name" value="EB_dh"/>
    <property type="match status" value="1"/>
</dbReference>
<feature type="domain" description="Cytochrome c-552/DMSO reductase-like haem-binding" evidence="6">
    <location>
        <begin position="51"/>
        <end position="281"/>
    </location>
</feature>
<keyword evidence="4" id="KW-0249">Electron transport</keyword>
<comment type="caution">
    <text evidence="7">The sequence shown here is derived from an EMBL/GenBank/DDBJ whole genome shotgun (WGS) entry which is preliminary data.</text>
</comment>
<protein>
    <submittedName>
        <fullName evidence="7">Ethylbenzene dehydrogenase</fullName>
    </submittedName>
</protein>